<dbReference type="InterPro" id="IPR015422">
    <property type="entry name" value="PyrdxlP-dep_Trfase_small"/>
</dbReference>
<dbReference type="PIRSF" id="PIRSF000390">
    <property type="entry name" value="PLP_StrS"/>
    <property type="match status" value="1"/>
</dbReference>
<dbReference type="Proteomes" id="UP000308054">
    <property type="component" value="Unassembled WGS sequence"/>
</dbReference>
<evidence type="ECO:0000256" key="1">
    <source>
        <dbReference type="ARBA" id="ARBA00037999"/>
    </source>
</evidence>
<dbReference type="GO" id="GO:0030170">
    <property type="term" value="F:pyridoxal phosphate binding"/>
    <property type="evidence" value="ECO:0007669"/>
    <property type="project" value="TreeGrafter"/>
</dbReference>
<organism evidence="5 6">
    <name type="scientific">Marinicauda algicola</name>
    <dbReference type="NCBI Taxonomy" id="2029849"/>
    <lineage>
        <taxon>Bacteria</taxon>
        <taxon>Pseudomonadati</taxon>
        <taxon>Pseudomonadota</taxon>
        <taxon>Alphaproteobacteria</taxon>
        <taxon>Maricaulales</taxon>
        <taxon>Maricaulaceae</taxon>
        <taxon>Marinicauda</taxon>
    </lineage>
</organism>
<dbReference type="Gene3D" id="3.90.1150.10">
    <property type="entry name" value="Aspartate Aminotransferase, domain 1"/>
    <property type="match status" value="1"/>
</dbReference>
<dbReference type="OrthoDB" id="9768668at2"/>
<dbReference type="Gene3D" id="3.40.640.10">
    <property type="entry name" value="Type I PLP-dependent aspartate aminotransferase-like (Major domain)"/>
    <property type="match status" value="1"/>
</dbReference>
<dbReference type="SUPFAM" id="SSF53383">
    <property type="entry name" value="PLP-dependent transferases"/>
    <property type="match status" value="1"/>
</dbReference>
<evidence type="ECO:0000256" key="2">
    <source>
        <dbReference type="PIRSR" id="PIRSR000390-1"/>
    </source>
</evidence>
<accession>A0A4S2GW77</accession>
<dbReference type="InterPro" id="IPR015424">
    <property type="entry name" value="PyrdxlP-dep_Trfase"/>
</dbReference>
<dbReference type="InterPro" id="IPR020026">
    <property type="entry name" value="PseC"/>
</dbReference>
<dbReference type="RefSeq" id="WP_135997558.1">
    <property type="nucleotide sequence ID" value="NZ_CP071057.1"/>
</dbReference>
<protein>
    <submittedName>
        <fullName evidence="5">UDP-4-amino-4, 6-dideoxy-N-acetyl-beta-L-altrosamine transaminase</fullName>
        <ecNumber evidence="5">2.6.1.92</ecNumber>
    </submittedName>
</protein>
<keyword evidence="5" id="KW-0808">Transferase</keyword>
<feature type="active site" description="Proton acceptor" evidence="2">
    <location>
        <position position="200"/>
    </location>
</feature>
<dbReference type="PANTHER" id="PTHR30244:SF34">
    <property type="entry name" value="DTDP-4-AMINO-4,6-DIDEOXYGALACTOSE TRANSAMINASE"/>
    <property type="match status" value="1"/>
</dbReference>
<evidence type="ECO:0000256" key="3">
    <source>
        <dbReference type="PIRSR" id="PIRSR000390-2"/>
    </source>
</evidence>
<dbReference type="EC" id="2.6.1.92" evidence="5"/>
<name>A0A4S2GW77_9PROT</name>
<dbReference type="CDD" id="cd00616">
    <property type="entry name" value="AHBA_syn"/>
    <property type="match status" value="1"/>
</dbReference>
<keyword evidence="6" id="KW-1185">Reference proteome</keyword>
<reference evidence="5 6" key="1">
    <citation type="journal article" date="2017" name="Int. J. Syst. Evol. Microbiol.">
        <title>Marinicauda algicola sp. nov., isolated from a marine red alga Rhodosorus marinus.</title>
        <authorList>
            <person name="Jeong S.E."/>
            <person name="Jeon S.H."/>
            <person name="Chun B.H."/>
            <person name="Kim D.W."/>
            <person name="Jeon C.O."/>
        </authorList>
    </citation>
    <scope>NUCLEOTIDE SEQUENCE [LARGE SCALE GENOMIC DNA]</scope>
    <source>
        <strain evidence="5 6">JCM 31718</strain>
    </source>
</reference>
<feature type="modified residue" description="N6-(pyridoxal phosphate)lysine" evidence="3">
    <location>
        <position position="200"/>
    </location>
</feature>
<dbReference type="InterPro" id="IPR000653">
    <property type="entry name" value="DegT/StrS_aminotransferase"/>
</dbReference>
<keyword evidence="5" id="KW-0032">Aminotransferase</keyword>
<dbReference type="NCBIfam" id="TIGR03588">
    <property type="entry name" value="PseC"/>
    <property type="match status" value="1"/>
</dbReference>
<dbReference type="InterPro" id="IPR015421">
    <property type="entry name" value="PyrdxlP-dep_Trfase_major"/>
</dbReference>
<dbReference type="AlphaFoldDB" id="A0A4S2GW77"/>
<gene>
    <name evidence="5" type="primary">pseC</name>
    <name evidence="5" type="ORF">E5163_16200</name>
</gene>
<dbReference type="PANTHER" id="PTHR30244">
    <property type="entry name" value="TRANSAMINASE"/>
    <property type="match status" value="1"/>
</dbReference>
<dbReference type="GO" id="GO:0000271">
    <property type="term" value="P:polysaccharide biosynthetic process"/>
    <property type="evidence" value="ECO:0007669"/>
    <property type="project" value="TreeGrafter"/>
</dbReference>
<dbReference type="Pfam" id="PF01041">
    <property type="entry name" value="DegT_DnrJ_EryC1"/>
    <property type="match status" value="1"/>
</dbReference>
<proteinExistence type="inferred from homology"/>
<evidence type="ECO:0000313" key="6">
    <source>
        <dbReference type="Proteomes" id="UP000308054"/>
    </source>
</evidence>
<sequence length="402" mass="43492">MSDSFLPYGRQVIEDDDIEAVARVLRSDYLTTGPEIPAFEAEFSRWHGGAVHCIACNSATAGLHLALDALGVAPGDVCIVPSLTFLATANAARYCGAEVVFADVDPQSGLMTPATLDAAILRARTRFSGARLAAVLPVHLAGLPCDLETLHARVQAEGAVLVADSCHALASRWTDAGGQSRLVGDAGFCDAAVFSFHPVKTLACGEGGMVTTRHEEAAETMRRRRSHGIERDPVRMGEPRAGEWPWYHEMGELGWNYRMPDINAALGRSQLAKLSRFAARRRELTSLYEEALKPLAPLVLPPAGRAETDSCRHLMNVRIDFEAAGVARETVMERLKDRGVGSQVHYIPVHTQPYYTARYGPERLPGADTYYARTLSLPLYPAMADDDPARVAGALAEALEAG</sequence>
<comment type="caution">
    <text evidence="5">The sequence shown here is derived from an EMBL/GenBank/DDBJ whole genome shotgun (WGS) entry which is preliminary data.</text>
</comment>
<comment type="similarity">
    <text evidence="1 4">Belongs to the DegT/DnrJ/EryC1 family.</text>
</comment>
<keyword evidence="3 4" id="KW-0663">Pyridoxal phosphate</keyword>
<evidence type="ECO:0000313" key="5">
    <source>
        <dbReference type="EMBL" id="TGY87254.1"/>
    </source>
</evidence>
<evidence type="ECO:0000256" key="4">
    <source>
        <dbReference type="RuleBase" id="RU004508"/>
    </source>
</evidence>
<dbReference type="EMBL" id="SRXW01000007">
    <property type="protein sequence ID" value="TGY87254.1"/>
    <property type="molecule type" value="Genomic_DNA"/>
</dbReference>
<dbReference type="GO" id="GO:0008483">
    <property type="term" value="F:transaminase activity"/>
    <property type="evidence" value="ECO:0007669"/>
    <property type="project" value="UniProtKB-KW"/>
</dbReference>